<protein>
    <submittedName>
        <fullName evidence="1">Uncharacterized protein</fullName>
    </submittedName>
</protein>
<keyword evidence="2" id="KW-1185">Reference proteome</keyword>
<sequence>MGLSKFRILDSWLYDIMDVSTILRLQCWRVRWPKKGKSDDCKDANE</sequence>
<proteinExistence type="predicted"/>
<dbReference type="EMBL" id="LXQA010115576">
    <property type="protein sequence ID" value="MCI19599.1"/>
    <property type="molecule type" value="Genomic_DNA"/>
</dbReference>
<evidence type="ECO:0000313" key="2">
    <source>
        <dbReference type="Proteomes" id="UP000265520"/>
    </source>
</evidence>
<dbReference type="Proteomes" id="UP000265520">
    <property type="component" value="Unassembled WGS sequence"/>
</dbReference>
<comment type="caution">
    <text evidence="1">The sequence shown here is derived from an EMBL/GenBank/DDBJ whole genome shotgun (WGS) entry which is preliminary data.</text>
</comment>
<accession>A0A392Q6X7</accession>
<evidence type="ECO:0000313" key="1">
    <source>
        <dbReference type="EMBL" id="MCI19599.1"/>
    </source>
</evidence>
<reference evidence="1 2" key="1">
    <citation type="journal article" date="2018" name="Front. Plant Sci.">
        <title>Red Clover (Trifolium pratense) and Zigzag Clover (T. medium) - A Picture of Genomic Similarities and Differences.</title>
        <authorList>
            <person name="Dluhosova J."/>
            <person name="Istvanek J."/>
            <person name="Nedelnik J."/>
            <person name="Repkova J."/>
        </authorList>
    </citation>
    <scope>NUCLEOTIDE SEQUENCE [LARGE SCALE GENOMIC DNA]</scope>
    <source>
        <strain evidence="2">cv. 10/8</strain>
        <tissue evidence="1">Leaf</tissue>
    </source>
</reference>
<organism evidence="1 2">
    <name type="scientific">Trifolium medium</name>
    <dbReference type="NCBI Taxonomy" id="97028"/>
    <lineage>
        <taxon>Eukaryota</taxon>
        <taxon>Viridiplantae</taxon>
        <taxon>Streptophyta</taxon>
        <taxon>Embryophyta</taxon>
        <taxon>Tracheophyta</taxon>
        <taxon>Spermatophyta</taxon>
        <taxon>Magnoliopsida</taxon>
        <taxon>eudicotyledons</taxon>
        <taxon>Gunneridae</taxon>
        <taxon>Pentapetalae</taxon>
        <taxon>rosids</taxon>
        <taxon>fabids</taxon>
        <taxon>Fabales</taxon>
        <taxon>Fabaceae</taxon>
        <taxon>Papilionoideae</taxon>
        <taxon>50 kb inversion clade</taxon>
        <taxon>NPAAA clade</taxon>
        <taxon>Hologalegina</taxon>
        <taxon>IRL clade</taxon>
        <taxon>Trifolieae</taxon>
        <taxon>Trifolium</taxon>
    </lineage>
</organism>
<feature type="non-terminal residue" evidence="1">
    <location>
        <position position="46"/>
    </location>
</feature>
<name>A0A392Q6X7_9FABA</name>
<dbReference type="AlphaFoldDB" id="A0A392Q6X7"/>